<dbReference type="NCBIfam" id="TIGR02788">
    <property type="entry name" value="VirB11"/>
    <property type="match status" value="1"/>
</dbReference>
<dbReference type="GO" id="GO:0005737">
    <property type="term" value="C:cytoplasm"/>
    <property type="evidence" value="ECO:0007669"/>
    <property type="project" value="UniProtKB-SubCell"/>
</dbReference>
<dbReference type="EMBL" id="CP047045">
    <property type="protein sequence ID" value="QGZ96825.1"/>
    <property type="molecule type" value="Genomic_DNA"/>
</dbReference>
<sequence length="334" mass="36015">MSAAELGEGGVYLRAFLAPLAPWLDRADVTDILVNEPGEVWFETRSAPLTRVDAPQVSAVMLQRLAQQIAAASHQGVNREHPLLAATLPSGARVQVVAPPATRRHYALAVRKHDIGDLCLDDYASSGVFSHVARLRGDEEDEMDVRLSALLDAGEVQAFLSMAVRAGKTFLISGGTASGKTTFLNALLKEVPREERVIVIEDTPEIHIAQPNSVGLVAVRGELGETRVGAEELLKAALRMRPDRLLVGEIRGEEAFSFLRAINTGHPGSMTTVHADSPRGAFDQIAFMAMQAGTNLTRTDVLEYARGVIDVVVQLSRANGNRAITGIEFVARAR</sequence>
<evidence type="ECO:0000259" key="3">
    <source>
        <dbReference type="Pfam" id="PF00437"/>
    </source>
</evidence>
<evidence type="ECO:0000256" key="1">
    <source>
        <dbReference type="ARBA" id="ARBA00006611"/>
    </source>
</evidence>
<evidence type="ECO:0000256" key="2">
    <source>
        <dbReference type="RuleBase" id="RU366071"/>
    </source>
</evidence>
<keyword evidence="2" id="KW-0963">Cytoplasm</keyword>
<gene>
    <name evidence="4" type="ORF">DSM104635_03687</name>
</gene>
<dbReference type="Proteomes" id="UP000431269">
    <property type="component" value="Chromosome"/>
</dbReference>
<evidence type="ECO:0000313" key="4">
    <source>
        <dbReference type="EMBL" id="QGZ96825.1"/>
    </source>
</evidence>
<dbReference type="GO" id="GO:0043684">
    <property type="term" value="C:type IV secretion system complex"/>
    <property type="evidence" value="ECO:0007669"/>
    <property type="project" value="UniProtKB-UniRule"/>
</dbReference>
<dbReference type="GO" id="GO:0005524">
    <property type="term" value="F:ATP binding"/>
    <property type="evidence" value="ECO:0007669"/>
    <property type="project" value="UniProtKB-UniRule"/>
</dbReference>
<dbReference type="CDD" id="cd01130">
    <property type="entry name" value="VirB11-like_ATPase"/>
    <property type="match status" value="1"/>
</dbReference>
<dbReference type="RefSeq" id="WP_158767593.1">
    <property type="nucleotide sequence ID" value="NZ_CP047045.1"/>
</dbReference>
<dbReference type="KEGG" id="tsv:DSM104635_03687"/>
<dbReference type="InterPro" id="IPR001482">
    <property type="entry name" value="T2SS/T4SS_dom"/>
</dbReference>
<keyword evidence="5" id="KW-1185">Reference proteome</keyword>
<comment type="subcellular location">
    <subcellularLocation>
        <location evidence="2">Cytoplasm</location>
    </subcellularLocation>
</comment>
<dbReference type="Gene3D" id="3.30.450.90">
    <property type="match status" value="1"/>
</dbReference>
<comment type="similarity">
    <text evidence="1 2">Belongs to the GSP E family.</text>
</comment>
<dbReference type="Gene3D" id="3.40.50.300">
    <property type="entry name" value="P-loop containing nucleotide triphosphate hydrolases"/>
    <property type="match status" value="1"/>
</dbReference>
<dbReference type="GO" id="GO:0016887">
    <property type="term" value="F:ATP hydrolysis activity"/>
    <property type="evidence" value="ECO:0007669"/>
    <property type="project" value="InterPro"/>
</dbReference>
<organism evidence="4 5">
    <name type="scientific">Terricaulis silvestris</name>
    <dbReference type="NCBI Taxonomy" id="2686094"/>
    <lineage>
        <taxon>Bacteria</taxon>
        <taxon>Pseudomonadati</taxon>
        <taxon>Pseudomonadota</taxon>
        <taxon>Alphaproteobacteria</taxon>
        <taxon>Caulobacterales</taxon>
        <taxon>Caulobacteraceae</taxon>
        <taxon>Terricaulis</taxon>
    </lineage>
</organism>
<dbReference type="PANTHER" id="PTHR30486">
    <property type="entry name" value="TWITCHING MOTILITY PROTEIN PILT"/>
    <property type="match status" value="1"/>
</dbReference>
<comment type="function">
    <text evidence="2">Part of the Type IV secretion system.</text>
</comment>
<evidence type="ECO:0000313" key="5">
    <source>
        <dbReference type="Proteomes" id="UP000431269"/>
    </source>
</evidence>
<dbReference type="GO" id="GO:0044097">
    <property type="term" value="P:secretion by the type IV secretion system"/>
    <property type="evidence" value="ECO:0007669"/>
    <property type="project" value="InterPro"/>
</dbReference>
<dbReference type="InterPro" id="IPR027417">
    <property type="entry name" value="P-loop_NTPase"/>
</dbReference>
<dbReference type="SUPFAM" id="SSF52540">
    <property type="entry name" value="P-loop containing nucleoside triphosphate hydrolases"/>
    <property type="match status" value="1"/>
</dbReference>
<proteinExistence type="inferred from homology"/>
<protein>
    <recommendedName>
        <fullName evidence="2">Type IV secretion system protein</fullName>
    </recommendedName>
</protein>
<keyword evidence="2" id="KW-0067">ATP-binding</keyword>
<feature type="domain" description="Bacterial type II secretion system protein E" evidence="3">
    <location>
        <begin position="18"/>
        <end position="293"/>
    </location>
</feature>
<dbReference type="InterPro" id="IPR050921">
    <property type="entry name" value="T4SS_GSP_E_ATPase"/>
</dbReference>
<dbReference type="PANTHER" id="PTHR30486:SF6">
    <property type="entry name" value="TYPE IV PILUS RETRACTATION ATPASE PILT"/>
    <property type="match status" value="1"/>
</dbReference>
<name>A0A6I6MMU7_9CAUL</name>
<accession>A0A6I6MMU7</accession>
<dbReference type="AlphaFoldDB" id="A0A6I6MMU7"/>
<keyword evidence="2" id="KW-0547">Nucleotide-binding</keyword>
<dbReference type="InterPro" id="IPR014155">
    <property type="entry name" value="VirB11"/>
</dbReference>
<reference evidence="5" key="1">
    <citation type="submission" date="2019-12" db="EMBL/GenBank/DDBJ databases">
        <title>Complete genome of Terracaulis silvestris 0127_4.</title>
        <authorList>
            <person name="Vieira S."/>
            <person name="Riedel T."/>
            <person name="Sproer C."/>
            <person name="Pascual J."/>
            <person name="Boedeker C."/>
            <person name="Overmann J."/>
        </authorList>
    </citation>
    <scope>NUCLEOTIDE SEQUENCE [LARGE SCALE GENOMIC DNA]</scope>
    <source>
        <strain evidence="5">0127_4</strain>
    </source>
</reference>
<dbReference type="Pfam" id="PF00437">
    <property type="entry name" value="T2SSE"/>
    <property type="match status" value="1"/>
</dbReference>